<dbReference type="RefSeq" id="WP_185006372.1">
    <property type="nucleotide sequence ID" value="NZ_BAAAUI010000005.1"/>
</dbReference>
<reference evidence="4 5" key="1">
    <citation type="submission" date="2020-08" db="EMBL/GenBank/DDBJ databases">
        <title>Sequencing the genomes of 1000 actinobacteria strains.</title>
        <authorList>
            <person name="Klenk H.-P."/>
        </authorList>
    </citation>
    <scope>NUCLEOTIDE SEQUENCE [LARGE SCALE GENOMIC DNA]</scope>
    <source>
        <strain evidence="4 5">DSM 44230</strain>
    </source>
</reference>
<comment type="similarity">
    <text evidence="1">Belongs to the short-chain dehydrogenases/reductases (SDR) family.</text>
</comment>
<name>A0A7W7CG14_9PSEU</name>
<accession>A0A7W7CG14</accession>
<dbReference type="InterPro" id="IPR000073">
    <property type="entry name" value="AB_hydrolase_1"/>
</dbReference>
<dbReference type="FunFam" id="3.40.50.720:FF:000084">
    <property type="entry name" value="Short-chain dehydrogenase reductase"/>
    <property type="match status" value="1"/>
</dbReference>
<dbReference type="InterPro" id="IPR002347">
    <property type="entry name" value="SDR_fam"/>
</dbReference>
<dbReference type="PANTHER" id="PTHR43391">
    <property type="entry name" value="RETINOL DEHYDROGENASE-RELATED"/>
    <property type="match status" value="1"/>
</dbReference>
<dbReference type="PRINTS" id="PR00081">
    <property type="entry name" value="GDHRDH"/>
</dbReference>
<dbReference type="SUPFAM" id="SSF53474">
    <property type="entry name" value="alpha/beta-Hydrolases"/>
    <property type="match status" value="1"/>
</dbReference>
<evidence type="ECO:0000256" key="2">
    <source>
        <dbReference type="ARBA" id="ARBA00023002"/>
    </source>
</evidence>
<dbReference type="NCBIfam" id="NF004514">
    <property type="entry name" value="PRK05855.1"/>
    <property type="match status" value="1"/>
</dbReference>
<dbReference type="Gene3D" id="3.40.50.1820">
    <property type="entry name" value="alpha/beta hydrolase"/>
    <property type="match status" value="1"/>
</dbReference>
<dbReference type="SUPFAM" id="SSF51735">
    <property type="entry name" value="NAD(P)-binding Rossmann-fold domains"/>
    <property type="match status" value="1"/>
</dbReference>
<dbReference type="PRINTS" id="PR00080">
    <property type="entry name" value="SDRFAMILY"/>
</dbReference>
<dbReference type="Pfam" id="PF00561">
    <property type="entry name" value="Abhydrolase_1"/>
    <property type="match status" value="1"/>
</dbReference>
<evidence type="ECO:0000256" key="1">
    <source>
        <dbReference type="ARBA" id="ARBA00006484"/>
    </source>
</evidence>
<comment type="caution">
    <text evidence="4">The sequence shown here is derived from an EMBL/GenBank/DDBJ whole genome shotgun (WGS) entry which is preliminary data.</text>
</comment>
<proteinExistence type="inferred from homology"/>
<dbReference type="PANTHER" id="PTHR43391:SF12">
    <property type="entry name" value="OXIDOREDUCTASE EPHD-RELATED"/>
    <property type="match status" value="1"/>
</dbReference>
<evidence type="ECO:0000259" key="3">
    <source>
        <dbReference type="Pfam" id="PF00561"/>
    </source>
</evidence>
<dbReference type="InterPro" id="IPR020904">
    <property type="entry name" value="Sc_DH/Rdtase_CS"/>
</dbReference>
<dbReference type="GO" id="GO:0016491">
    <property type="term" value="F:oxidoreductase activity"/>
    <property type="evidence" value="ECO:0007669"/>
    <property type="project" value="UniProtKB-KW"/>
</dbReference>
<organism evidence="4 5">
    <name type="scientific">Crossiella cryophila</name>
    <dbReference type="NCBI Taxonomy" id="43355"/>
    <lineage>
        <taxon>Bacteria</taxon>
        <taxon>Bacillati</taxon>
        <taxon>Actinomycetota</taxon>
        <taxon>Actinomycetes</taxon>
        <taxon>Pseudonocardiales</taxon>
        <taxon>Pseudonocardiaceae</taxon>
        <taxon>Crossiella</taxon>
    </lineage>
</organism>
<dbReference type="AlphaFoldDB" id="A0A7W7CG14"/>
<dbReference type="EMBL" id="JACHMH010000001">
    <property type="protein sequence ID" value="MBB4680504.1"/>
    <property type="molecule type" value="Genomic_DNA"/>
</dbReference>
<dbReference type="InterPro" id="IPR029058">
    <property type="entry name" value="AB_hydrolase_fold"/>
</dbReference>
<sequence>MTRFVQGDGVQLAVREWGDPAAPTVLCVHGYPDDSSVWTDVAIRLAERFHVVTYDVRGAGASDKPKARKDYLLDRLTADLAAVLDAVSPDRPVHLLAHDWGSIQAWHAVTDPELKSRFRSYTSISGPCLDHAGHWIRERVRRPSPRRLRELVQQLVFSGYIGFFQLPLLPELAWRTGLLPKVMGRLVKLGDGVPLPPPATVDGVHGLQLYRANMAPRFAKPVQRHTDVPVQVLAPTRDPFVSTSVQTDIARWVSDLRVRRIAGGHWLPRSRPEVIARCVTEFAEHLDGAPETRALRRTRPLRPKQRWADHLVLVTGAGSGIGRETALAFAEHGADVVVSDVDGESAARTAELAELFGISASAHTVDVADEKAMIAFAEEVRRGRGVPDVVINNAGIGMAGALLDTSTQDWQRVIDVNLWGVIHGSRIFADQLVERGEGGHLVNIASAAAYLHSRTLPAYATTKSAVLTLTQCLRAELAPHRIGVTAVCPGIVNTNITRSTRFVGLDDRGQEQARASTSALYRRRNYPPSKVARAILLAVHQDKPIAPVTPEAHAGLLLSRLTPGLLRAAARYDLTPH</sequence>
<protein>
    <submittedName>
        <fullName evidence="4">NAD(P)-dependent dehydrogenase (Short-subunit alcohol dehydrogenase family)/pimeloyl-ACP methyl ester carboxylesterase</fullName>
    </submittedName>
</protein>
<gene>
    <name evidence="4" type="ORF">HNR67_006622</name>
</gene>
<dbReference type="Pfam" id="PF00106">
    <property type="entry name" value="adh_short"/>
    <property type="match status" value="1"/>
</dbReference>
<keyword evidence="5" id="KW-1185">Reference proteome</keyword>
<dbReference type="Gene3D" id="3.40.50.720">
    <property type="entry name" value="NAD(P)-binding Rossmann-like Domain"/>
    <property type="match status" value="1"/>
</dbReference>
<dbReference type="InterPro" id="IPR036291">
    <property type="entry name" value="NAD(P)-bd_dom_sf"/>
</dbReference>
<dbReference type="PROSITE" id="PS00061">
    <property type="entry name" value="ADH_SHORT"/>
    <property type="match status" value="1"/>
</dbReference>
<dbReference type="CDD" id="cd05233">
    <property type="entry name" value="SDR_c"/>
    <property type="match status" value="1"/>
</dbReference>
<evidence type="ECO:0000313" key="5">
    <source>
        <dbReference type="Proteomes" id="UP000533598"/>
    </source>
</evidence>
<feature type="domain" description="AB hydrolase-1" evidence="3">
    <location>
        <begin position="23"/>
        <end position="267"/>
    </location>
</feature>
<dbReference type="Proteomes" id="UP000533598">
    <property type="component" value="Unassembled WGS sequence"/>
</dbReference>
<evidence type="ECO:0000313" key="4">
    <source>
        <dbReference type="EMBL" id="MBB4680504.1"/>
    </source>
</evidence>
<keyword evidence="2" id="KW-0560">Oxidoreductase</keyword>